<evidence type="ECO:0000256" key="7">
    <source>
        <dbReference type="ARBA" id="ARBA00023136"/>
    </source>
</evidence>
<dbReference type="InterPro" id="IPR003439">
    <property type="entry name" value="ABC_transporter-like_ATP-bd"/>
</dbReference>
<dbReference type="InterPro" id="IPR050173">
    <property type="entry name" value="ABC_transporter_C-like"/>
</dbReference>
<evidence type="ECO:0000256" key="4">
    <source>
        <dbReference type="ARBA" id="ARBA00022741"/>
    </source>
</evidence>
<proteinExistence type="predicted"/>
<keyword evidence="4" id="KW-0547">Nucleotide-binding</keyword>
<evidence type="ECO:0000313" key="11">
    <source>
        <dbReference type="EMBL" id="GMH84096.1"/>
    </source>
</evidence>
<keyword evidence="12" id="KW-1185">Reference proteome</keyword>
<dbReference type="PROSITE" id="PS50929">
    <property type="entry name" value="ABC_TM1F"/>
    <property type="match status" value="2"/>
</dbReference>
<dbReference type="SUPFAM" id="SSF90123">
    <property type="entry name" value="ABC transporter transmembrane region"/>
    <property type="match status" value="2"/>
</dbReference>
<dbReference type="AlphaFoldDB" id="A0A9W7B4J1"/>
<dbReference type="GO" id="GO:0005524">
    <property type="term" value="F:ATP binding"/>
    <property type="evidence" value="ECO:0007669"/>
    <property type="project" value="UniProtKB-KW"/>
</dbReference>
<dbReference type="SMART" id="SM00382">
    <property type="entry name" value="AAA"/>
    <property type="match status" value="2"/>
</dbReference>
<gene>
    <name evidence="11" type="ORF">TrST_g11235</name>
</gene>
<dbReference type="PANTHER" id="PTHR24223:SF415">
    <property type="entry name" value="FI20190P1"/>
    <property type="match status" value="1"/>
</dbReference>
<evidence type="ECO:0000256" key="3">
    <source>
        <dbReference type="ARBA" id="ARBA00022692"/>
    </source>
</evidence>
<dbReference type="InterPro" id="IPR027417">
    <property type="entry name" value="P-loop_NTPase"/>
</dbReference>
<evidence type="ECO:0000256" key="8">
    <source>
        <dbReference type="SAM" id="SignalP"/>
    </source>
</evidence>
<dbReference type="InterPro" id="IPR003593">
    <property type="entry name" value="AAA+_ATPase"/>
</dbReference>
<dbReference type="GO" id="GO:0016887">
    <property type="term" value="F:ATP hydrolysis activity"/>
    <property type="evidence" value="ECO:0007669"/>
    <property type="project" value="InterPro"/>
</dbReference>
<accession>A0A9W7B4J1</accession>
<keyword evidence="5" id="KW-0067">ATP-binding</keyword>
<dbReference type="InterPro" id="IPR011527">
    <property type="entry name" value="ABC1_TM_dom"/>
</dbReference>
<dbReference type="GO" id="GO:0140359">
    <property type="term" value="F:ABC-type transporter activity"/>
    <property type="evidence" value="ECO:0007669"/>
    <property type="project" value="InterPro"/>
</dbReference>
<dbReference type="GO" id="GO:0016020">
    <property type="term" value="C:membrane"/>
    <property type="evidence" value="ECO:0007669"/>
    <property type="project" value="UniProtKB-SubCell"/>
</dbReference>
<dbReference type="PROSITE" id="PS50893">
    <property type="entry name" value="ABC_TRANSPORTER_2"/>
    <property type="match status" value="2"/>
</dbReference>
<dbReference type="InterPro" id="IPR017871">
    <property type="entry name" value="ABC_transporter-like_CS"/>
</dbReference>
<keyword evidence="8" id="KW-0732">Signal</keyword>
<keyword evidence="3" id="KW-0812">Transmembrane</keyword>
<dbReference type="InterPro" id="IPR036640">
    <property type="entry name" value="ABC1_TM_sf"/>
</dbReference>
<evidence type="ECO:0000313" key="12">
    <source>
        <dbReference type="Proteomes" id="UP001165085"/>
    </source>
</evidence>
<organism evidence="11 12">
    <name type="scientific">Triparma strigata</name>
    <dbReference type="NCBI Taxonomy" id="1606541"/>
    <lineage>
        <taxon>Eukaryota</taxon>
        <taxon>Sar</taxon>
        <taxon>Stramenopiles</taxon>
        <taxon>Ochrophyta</taxon>
        <taxon>Bolidophyceae</taxon>
        <taxon>Parmales</taxon>
        <taxon>Triparmaceae</taxon>
        <taxon>Triparma</taxon>
    </lineage>
</organism>
<dbReference type="Gene3D" id="1.20.1560.10">
    <property type="entry name" value="ABC transporter type 1, transmembrane domain"/>
    <property type="match status" value="2"/>
</dbReference>
<dbReference type="OrthoDB" id="6500128at2759"/>
<feature type="domain" description="ABC transmembrane type-1" evidence="10">
    <location>
        <begin position="119"/>
        <end position="390"/>
    </location>
</feature>
<evidence type="ECO:0000256" key="2">
    <source>
        <dbReference type="ARBA" id="ARBA00022448"/>
    </source>
</evidence>
<keyword evidence="6" id="KW-1133">Transmembrane helix</keyword>
<evidence type="ECO:0000259" key="10">
    <source>
        <dbReference type="PROSITE" id="PS50929"/>
    </source>
</evidence>
<feature type="domain" description="ABC transmembrane type-1" evidence="10">
    <location>
        <begin position="688"/>
        <end position="875"/>
    </location>
</feature>
<comment type="subcellular location">
    <subcellularLocation>
        <location evidence="1">Membrane</location>
    </subcellularLocation>
</comment>
<dbReference type="SUPFAM" id="SSF52540">
    <property type="entry name" value="P-loop containing nucleoside triphosphate hydrolases"/>
    <property type="match status" value="2"/>
</dbReference>
<comment type="caution">
    <text evidence="11">The sequence shown here is derived from an EMBL/GenBank/DDBJ whole genome shotgun (WGS) entry which is preliminary data.</text>
</comment>
<keyword evidence="7" id="KW-0472">Membrane</keyword>
<dbReference type="Pfam" id="PF00664">
    <property type="entry name" value="ABC_membrane"/>
    <property type="match status" value="2"/>
</dbReference>
<reference evidence="12" key="1">
    <citation type="journal article" date="2023" name="Commun. Biol.">
        <title>Genome analysis of Parmales, the sister group of diatoms, reveals the evolutionary specialization of diatoms from phago-mixotrophs to photoautotrophs.</title>
        <authorList>
            <person name="Ban H."/>
            <person name="Sato S."/>
            <person name="Yoshikawa S."/>
            <person name="Yamada K."/>
            <person name="Nakamura Y."/>
            <person name="Ichinomiya M."/>
            <person name="Sato N."/>
            <person name="Blanc-Mathieu R."/>
            <person name="Endo H."/>
            <person name="Kuwata A."/>
            <person name="Ogata H."/>
        </authorList>
    </citation>
    <scope>NUCLEOTIDE SEQUENCE [LARGE SCALE GENOMIC DNA]</scope>
    <source>
        <strain evidence="12">NIES 3701</strain>
    </source>
</reference>
<feature type="domain" description="ABC transporter" evidence="9">
    <location>
        <begin position="916"/>
        <end position="1135"/>
    </location>
</feature>
<evidence type="ECO:0000259" key="9">
    <source>
        <dbReference type="PROSITE" id="PS50893"/>
    </source>
</evidence>
<feature type="domain" description="ABC transporter" evidence="9">
    <location>
        <begin position="422"/>
        <end position="645"/>
    </location>
</feature>
<sequence>MLHSQHSLLLLLLLLILPVAASSLSPPPPPPTHKYRTPLTAKITKTLTNVRQTLTYSDAHDVLKTSGQTRPDNSLPTTDTLLQLPEYPPSTTPPLPQALGPSSLLKSLLLPRLPQLTKSMFLRLLNTAIQILPSLLLRNILSAIETSEVRKGVRYSFFLFATLTSKCVIENLYFTTVVNQGLHLRSQLTSNLYNRTLQSSTSSTAPPLSLLTTDIPTLESTYTQIHTLWDAPLQCCIYIYLLYRILQNHVRNGLLILLLTVPLSTYFVARASSIRRKTLPYKDSRLRHTQSYLSSTTTSKLLRSSNSILSRAKKSRKKEVQGHLKSGIYKSLNSSVLGSTSSLILALTLISLLRSSSTIKASDIFTAVSLFNQLRFPLLFYPMLMNSFSEGYISLKRLSNALDVDDTVGEDFRRIKKEEGGCWVKNVTSYHKGTHEKALENVTVENIKGGIVAVIGDVGVGKTSLCNLLVGEVSSSYIQSGTVDYYNQETWLSYGTVKEAVTFGRPVDDELFNEVIQVSGLLQDFNTGIMSPSTQVGTSGSNLSGGQRARVSLARTLYGNRDKIVIDDPFASLDYTVGRQIFKNLKEWIKKNGKSCVMVVNDLAIAEQCDVVSNYFQITLQSLVASYTSEKIQAAVFINRLVVYTVIVGASQFFRSALTLLVGVRSGGWFFENMMKGIIKGKEGIMGRVGEVGTRFSQELNIIDTSLPDQFGWVVTCFLQIVFSSAAIATALSPLTLFPLSILGYIYMRLTGFFRSGARNLKTLESATKGPINSLFLESELGGSVVRSTGTADVWIDKFKTKLDDNLRTFHTIKRCDRYLSVRLETLANTLTLVAAAISCVKKTTGGNAGWGLSQALSITGLLNWAVRCLTETEQMIVSTVRVNEIINVPSELDKEVVSSSDERLLKSGWPWNGEVKFEGVSAKYGENEPDVLKSISLTFPAGKSTAIIGRTGSGKSSVLLSLFRLMPTTGLITLSGVDVKSVKLDNLRKQISVIPQDGHIYPASLRDNLDVAGDANDDICQRALNIASPELALRYPDLSLKLDPEDLSSGEKSLISLARALVSSEVYGTRILVLDEATAKLDEVSDARIQKVIKERFRDKGCTVIAVAHRMDTIRDYDHVVELKDGVVEKVRDLK</sequence>
<evidence type="ECO:0000256" key="1">
    <source>
        <dbReference type="ARBA" id="ARBA00004370"/>
    </source>
</evidence>
<dbReference type="PANTHER" id="PTHR24223">
    <property type="entry name" value="ATP-BINDING CASSETTE SUB-FAMILY C"/>
    <property type="match status" value="1"/>
</dbReference>
<evidence type="ECO:0000256" key="5">
    <source>
        <dbReference type="ARBA" id="ARBA00022840"/>
    </source>
</evidence>
<dbReference type="Pfam" id="PF00005">
    <property type="entry name" value="ABC_tran"/>
    <property type="match status" value="2"/>
</dbReference>
<feature type="chain" id="PRO_5040873163" evidence="8">
    <location>
        <begin position="22"/>
        <end position="1136"/>
    </location>
</feature>
<name>A0A9W7B4J1_9STRA</name>
<dbReference type="PROSITE" id="PS00211">
    <property type="entry name" value="ABC_TRANSPORTER_1"/>
    <property type="match status" value="2"/>
</dbReference>
<dbReference type="Gene3D" id="3.40.50.300">
    <property type="entry name" value="P-loop containing nucleotide triphosphate hydrolases"/>
    <property type="match status" value="2"/>
</dbReference>
<protein>
    <submittedName>
        <fullName evidence="11">Uncharacterized protein</fullName>
    </submittedName>
</protein>
<dbReference type="Proteomes" id="UP001165085">
    <property type="component" value="Unassembled WGS sequence"/>
</dbReference>
<dbReference type="EMBL" id="BRXY01000289">
    <property type="protein sequence ID" value="GMH84096.1"/>
    <property type="molecule type" value="Genomic_DNA"/>
</dbReference>
<feature type="signal peptide" evidence="8">
    <location>
        <begin position="1"/>
        <end position="21"/>
    </location>
</feature>
<keyword evidence="2" id="KW-0813">Transport</keyword>
<evidence type="ECO:0000256" key="6">
    <source>
        <dbReference type="ARBA" id="ARBA00022989"/>
    </source>
</evidence>